<dbReference type="Proteomes" id="UP000189661">
    <property type="component" value="Chromosome"/>
</dbReference>
<feature type="domain" description="Transposase DDE" evidence="1">
    <location>
        <begin position="124"/>
        <end position="241"/>
    </location>
</feature>
<organism evidence="2 3">
    <name type="scientific">Planococcus faecalis</name>
    <dbReference type="NCBI Taxonomy" id="1598147"/>
    <lineage>
        <taxon>Bacteria</taxon>
        <taxon>Bacillati</taxon>
        <taxon>Bacillota</taxon>
        <taxon>Bacilli</taxon>
        <taxon>Bacillales</taxon>
        <taxon>Caryophanaceae</taxon>
        <taxon>Planococcus</taxon>
    </lineage>
</organism>
<evidence type="ECO:0000313" key="2">
    <source>
        <dbReference type="EMBL" id="AQU81012.1"/>
    </source>
</evidence>
<dbReference type="Pfam" id="PF13751">
    <property type="entry name" value="DDE_Tnp_1_6"/>
    <property type="match status" value="1"/>
</dbReference>
<protein>
    <submittedName>
        <fullName evidence="2">Transposase</fullName>
    </submittedName>
</protein>
<evidence type="ECO:0000259" key="1">
    <source>
        <dbReference type="Pfam" id="PF13751"/>
    </source>
</evidence>
<dbReference type="PANTHER" id="PTHR33408">
    <property type="entry name" value="TRANSPOSASE"/>
    <property type="match status" value="1"/>
</dbReference>
<dbReference type="InterPro" id="IPR025668">
    <property type="entry name" value="Tnp_DDE_dom"/>
</dbReference>
<keyword evidence="3" id="KW-1185">Reference proteome</keyword>
<name>A0ABN4XMX2_9BACL</name>
<dbReference type="PANTHER" id="PTHR33408:SF2">
    <property type="entry name" value="TRANSPOSASE DDE DOMAIN-CONTAINING PROTEIN"/>
    <property type="match status" value="1"/>
</dbReference>
<gene>
    <name evidence="2" type="ORF">AJGP001_05590</name>
</gene>
<dbReference type="EMBL" id="CP019401">
    <property type="protein sequence ID" value="AQU81012.1"/>
    <property type="molecule type" value="Genomic_DNA"/>
</dbReference>
<evidence type="ECO:0000313" key="3">
    <source>
        <dbReference type="Proteomes" id="UP000189661"/>
    </source>
</evidence>
<accession>A0ABN4XMX2</accession>
<sequence>MTRESVTDPDSGFLMRNQKPQGFFYLDHRTVDAKYNFITDTYITAGNMHDAVPYLDRLAVQKKKFAFPVEAVALDAGYFTGHICKTLNEAGTFVVMGYRRFKGGNPKVPKRLFTYVPSLDAYACPMGCKLSYATTDREGYRQYKSRPEDCEHCPLRSNCFSAKSKQRSIFRHIWEDEKEKVRANKRTPSGKKLYKLRSQTIERSFADAKELHSFRYARRRGRKSVQEQAYLTAAVQNIKKMTLLLSRRV</sequence>
<reference evidence="2 3" key="1">
    <citation type="submission" date="2017-01" db="EMBL/GenBank/DDBJ databases">
        <title>Planococcus faecalis genome complete sequence.</title>
        <authorList>
            <person name="Lee P.C."/>
        </authorList>
    </citation>
    <scope>NUCLEOTIDE SEQUENCE [LARGE SCALE GENOMIC DNA]</scope>
    <source>
        <strain evidence="2 3">AJ003</strain>
    </source>
</reference>
<proteinExistence type="predicted"/>